<sequence>MIWILFYYNSLPDMPNGCCLFSKEVMHRDFFMCNPTNTGHYEYPKFETLSYDDGCHCREVRNFLKNSKPTKYKKYVIFYTRHTNISGDSKNKIIGYFKVGNTFQYPRIGFSASESVLLPKDKCIDIDYKARGVPVSWGDSSIKNDMDRILNNLKSKINSHENISKKYQKETQKIMQMLTTKSGRCRINKICNECPVKQNCFWGKKSTGFRIKQLEYLYGGSRGC</sequence>
<name>A0A7R6PVC9_9BACT</name>
<organism evidence="2 3">
    <name type="scientific">Thermotomaculum hydrothermale</name>
    <dbReference type="NCBI Taxonomy" id="981385"/>
    <lineage>
        <taxon>Bacteria</taxon>
        <taxon>Pseudomonadati</taxon>
        <taxon>Acidobacteriota</taxon>
        <taxon>Holophagae</taxon>
        <taxon>Thermotomaculales</taxon>
        <taxon>Thermotomaculaceae</taxon>
        <taxon>Thermotomaculum</taxon>
    </lineage>
</organism>
<dbReference type="EMBL" id="AP017470">
    <property type="protein sequence ID" value="BBB33357.1"/>
    <property type="molecule type" value="Genomic_DNA"/>
</dbReference>
<dbReference type="AlphaFoldDB" id="A0A7R6PVC9"/>
<protein>
    <submittedName>
        <fullName evidence="2">Uncharacterized protein</fullName>
    </submittedName>
</protein>
<gene>
    <name evidence="2" type="ORF">TTHT_1903</name>
</gene>
<dbReference type="KEGG" id="thyd:TTHT_1903"/>
<dbReference type="RefSeq" id="WP_201327664.1">
    <property type="nucleotide sequence ID" value="NZ_AP017470.1"/>
</dbReference>
<feature type="coiled-coil region" evidence="1">
    <location>
        <begin position="143"/>
        <end position="170"/>
    </location>
</feature>
<dbReference type="Proteomes" id="UP000595564">
    <property type="component" value="Chromosome"/>
</dbReference>
<evidence type="ECO:0000313" key="2">
    <source>
        <dbReference type="EMBL" id="BBB33357.1"/>
    </source>
</evidence>
<proteinExistence type="predicted"/>
<evidence type="ECO:0000313" key="3">
    <source>
        <dbReference type="Proteomes" id="UP000595564"/>
    </source>
</evidence>
<reference evidence="2 3" key="1">
    <citation type="journal article" date="2012" name="Extremophiles">
        <title>Thermotomaculum hydrothermale gen. nov., sp. nov., a novel heterotrophic thermophile within the phylum Acidobacteria from a deep-sea hydrothermal vent chimney in the Southern Okinawa Trough.</title>
        <authorList>
            <person name="Izumi H."/>
            <person name="Nunoura T."/>
            <person name="Miyazaki M."/>
            <person name="Mino S."/>
            <person name="Toki T."/>
            <person name="Takai K."/>
            <person name="Sako Y."/>
            <person name="Sawabe T."/>
            <person name="Nakagawa S."/>
        </authorList>
    </citation>
    <scope>NUCLEOTIDE SEQUENCE [LARGE SCALE GENOMIC DNA]</scope>
    <source>
        <strain evidence="2 3">AC55</strain>
    </source>
</reference>
<accession>A0A7R6PVC9</accession>
<keyword evidence="1" id="KW-0175">Coiled coil</keyword>
<keyword evidence="3" id="KW-1185">Reference proteome</keyword>
<evidence type="ECO:0000256" key="1">
    <source>
        <dbReference type="SAM" id="Coils"/>
    </source>
</evidence>